<organism evidence="1">
    <name type="scientific">uncultured Caudovirales phage</name>
    <dbReference type="NCBI Taxonomy" id="2100421"/>
    <lineage>
        <taxon>Viruses</taxon>
        <taxon>Duplodnaviria</taxon>
        <taxon>Heunggongvirae</taxon>
        <taxon>Uroviricota</taxon>
        <taxon>Caudoviricetes</taxon>
        <taxon>Peduoviridae</taxon>
        <taxon>Maltschvirus</taxon>
        <taxon>Maltschvirus maltsch</taxon>
    </lineage>
</organism>
<dbReference type="EMBL" id="LR796602">
    <property type="protein sequence ID" value="CAB4153652.1"/>
    <property type="molecule type" value="Genomic_DNA"/>
</dbReference>
<dbReference type="InterPro" id="IPR011604">
    <property type="entry name" value="PDDEXK-like_dom_sf"/>
</dbReference>
<dbReference type="Gene3D" id="3.90.320.10">
    <property type="match status" value="1"/>
</dbReference>
<evidence type="ECO:0000313" key="1">
    <source>
        <dbReference type="EMBL" id="CAB4148457.1"/>
    </source>
</evidence>
<accession>A0A6J5MRM6</accession>
<reference evidence="1" key="1">
    <citation type="submission" date="2020-04" db="EMBL/GenBank/DDBJ databases">
        <authorList>
            <person name="Chiriac C."/>
            <person name="Salcher M."/>
            <person name="Ghai R."/>
            <person name="Kavagutti S V."/>
        </authorList>
    </citation>
    <scope>NUCLEOTIDE SEQUENCE</scope>
</reference>
<dbReference type="SUPFAM" id="SSF52980">
    <property type="entry name" value="Restriction endonuclease-like"/>
    <property type="match status" value="1"/>
</dbReference>
<sequence length="206" mass="24002">MKWHPSSIGNLMASPRNKTEALSEGAKTYIREIAKQNFYGYKSEIRTKPVMKGIDQELESIALLNAVRFTSYKKNDVRVETEYLSGECDIITEHSIIDCKTSWSLETFPAFVSEAHNSKYEWQGVAYMLLYDKPLFELVYCMISTDKDLLSDWDNKSIHQVDHIEPAKRITVLKYERDVEKEEYMNEKLIHASMFYAMCIAELNDK</sequence>
<name>A0A6J5MRM6_9CAUD</name>
<dbReference type="EMBL" id="LR796500">
    <property type="protein sequence ID" value="CAB4148457.1"/>
    <property type="molecule type" value="Genomic_DNA"/>
</dbReference>
<evidence type="ECO:0000313" key="2">
    <source>
        <dbReference type="EMBL" id="CAB4153652.1"/>
    </source>
</evidence>
<gene>
    <name evidence="1" type="ORF">UFOVP522_6</name>
    <name evidence="2" type="ORF">UFOVP624_15</name>
</gene>
<protein>
    <submittedName>
        <fullName evidence="1">Uncharacterized protein</fullName>
    </submittedName>
</protein>
<proteinExistence type="predicted"/>
<dbReference type="InterPro" id="IPR011335">
    <property type="entry name" value="Restrct_endonuc-II-like"/>
</dbReference>